<organism evidence="1">
    <name type="scientific">marine metagenome</name>
    <dbReference type="NCBI Taxonomy" id="408172"/>
    <lineage>
        <taxon>unclassified sequences</taxon>
        <taxon>metagenomes</taxon>
        <taxon>ecological metagenomes</taxon>
    </lineage>
</organism>
<reference evidence="1" key="1">
    <citation type="submission" date="2018-05" db="EMBL/GenBank/DDBJ databases">
        <authorList>
            <person name="Lanie J.A."/>
            <person name="Ng W.-L."/>
            <person name="Kazmierczak K.M."/>
            <person name="Andrzejewski T.M."/>
            <person name="Davidsen T.M."/>
            <person name="Wayne K.J."/>
            <person name="Tettelin H."/>
            <person name="Glass J.I."/>
            <person name="Rusch D."/>
            <person name="Podicherti R."/>
            <person name="Tsui H.-C.T."/>
            <person name="Winkler M.E."/>
        </authorList>
    </citation>
    <scope>NUCLEOTIDE SEQUENCE</scope>
</reference>
<accession>A0A382MLY8</accession>
<proteinExistence type="predicted"/>
<dbReference type="EMBL" id="UINC01094484">
    <property type="protein sequence ID" value="SVC49756.1"/>
    <property type="molecule type" value="Genomic_DNA"/>
</dbReference>
<dbReference type="AlphaFoldDB" id="A0A382MLY8"/>
<sequence>MSETILERTSDSHYANLSALMFLEHYETAKI</sequence>
<name>A0A382MLY8_9ZZZZ</name>
<evidence type="ECO:0000313" key="1">
    <source>
        <dbReference type="EMBL" id="SVC49756.1"/>
    </source>
</evidence>
<gene>
    <name evidence="1" type="ORF">METZ01_LOCUS302610</name>
</gene>
<protein>
    <submittedName>
        <fullName evidence="1">Uncharacterized protein</fullName>
    </submittedName>
</protein>